<reference evidence="1 2" key="1">
    <citation type="journal article" date="2011" name="Stand. Genomic Sci.">
        <title>Complete genome sequence of Cellulophaga lytica type strain (LIM- 21).</title>
        <authorList>
            <person name="Pati A."/>
            <person name="Abt B."/>
            <person name="Teshima H."/>
            <person name="Nolan M."/>
            <person name="Lapidus A."/>
            <person name="Lucas S."/>
            <person name="Hammon N."/>
            <person name="Deshpande S."/>
            <person name="Cheng J.F."/>
            <person name="Tapia R."/>
            <person name="Han C."/>
            <person name="Goodwin L."/>
            <person name="Pitluck S."/>
            <person name="Liolios K."/>
            <person name="Pagani I."/>
            <person name="Mavromatis K."/>
            <person name="Ovchinikova G."/>
            <person name="Chen A."/>
            <person name="Palaniappan K."/>
            <person name="Land M."/>
            <person name="Hauser L."/>
            <person name="Jeffries C.D."/>
            <person name="Detter J.C."/>
            <person name="Brambilla E.M."/>
            <person name="Kannan K.P."/>
            <person name="Rohde M."/>
            <person name="Spring S."/>
            <person name="Goker M."/>
            <person name="Woyke T."/>
            <person name="Bristow J."/>
            <person name="Eisen J.A."/>
            <person name="Markowitz V."/>
            <person name="Hugenholtz P."/>
            <person name="Kyrpides N.C."/>
            <person name="Klenk H.P."/>
            <person name="Ivanova N."/>
        </authorList>
    </citation>
    <scope>NUCLEOTIDE SEQUENCE [LARGE SCALE GENOMIC DNA]</scope>
    <source>
        <strain evidence="2">ATCC 23178 / DSM 7489 / JCM 8516 / NBRC 14961 / NCIMB 1423 / VKM B-1433 / Cy l20</strain>
    </source>
</reference>
<dbReference type="RefSeq" id="WP_013619902.1">
    <property type="nucleotide sequence ID" value="NC_015167.1"/>
</dbReference>
<sequence length="158" mass="18102">MSLIDQRKINFKLEANEMLQRDELKSVLGGHSDCSNNGIGFIGGGILKYFSIYNSQNKLILEQFRDKVKIASELITDGFKIIKRGKKAFVSTTFTNKTNTSEVSLNNQILEINNTLIKDLSNTEIEQLKTKLGNFISYKLKRKKNIFFIKTKVKNFLE</sequence>
<dbReference type="KEGG" id="cly:Celly_0319"/>
<dbReference type="Proteomes" id="UP000007487">
    <property type="component" value="Chromosome"/>
</dbReference>
<dbReference type="AlphaFoldDB" id="F0RHP5"/>
<keyword evidence="2" id="KW-1185">Reference proteome</keyword>
<accession>F0RHP5</accession>
<dbReference type="EMBL" id="CP002534">
    <property type="protein sequence ID" value="ADY28154.1"/>
    <property type="molecule type" value="Genomic_DNA"/>
</dbReference>
<dbReference type="STRING" id="867900.Celly_0319"/>
<evidence type="ECO:0000313" key="2">
    <source>
        <dbReference type="Proteomes" id="UP000007487"/>
    </source>
</evidence>
<dbReference type="OrthoDB" id="1405063at2"/>
<gene>
    <name evidence="1" type="ordered locus">Celly_0319</name>
</gene>
<proteinExistence type="predicted"/>
<evidence type="ECO:0000313" key="1">
    <source>
        <dbReference type="EMBL" id="ADY28154.1"/>
    </source>
</evidence>
<organism evidence="1 2">
    <name type="scientific">Cellulophaga lytica (strain ATCC 23178 / DSM 7489 / JCM 8516 / NBRC 14961 / NCIMB 1423 / VKM B-1433 / Cy l20)</name>
    <dbReference type="NCBI Taxonomy" id="867900"/>
    <lineage>
        <taxon>Bacteria</taxon>
        <taxon>Pseudomonadati</taxon>
        <taxon>Bacteroidota</taxon>
        <taxon>Flavobacteriia</taxon>
        <taxon>Flavobacteriales</taxon>
        <taxon>Flavobacteriaceae</taxon>
        <taxon>Cellulophaga</taxon>
    </lineage>
</organism>
<protein>
    <submittedName>
        <fullName evidence="1">Uncharacterized protein</fullName>
    </submittedName>
</protein>
<name>F0RHP5_CELLC</name>
<dbReference type="HOGENOM" id="CLU_1666249_0_0_10"/>